<dbReference type="CDD" id="cd02947">
    <property type="entry name" value="TRX_family"/>
    <property type="match status" value="1"/>
</dbReference>
<organism evidence="2 3">
    <name type="scientific">Vagococcus vulneris</name>
    <dbReference type="NCBI Taxonomy" id="1977869"/>
    <lineage>
        <taxon>Bacteria</taxon>
        <taxon>Bacillati</taxon>
        <taxon>Bacillota</taxon>
        <taxon>Bacilli</taxon>
        <taxon>Lactobacillales</taxon>
        <taxon>Enterococcaceae</taxon>
        <taxon>Vagococcus</taxon>
    </lineage>
</organism>
<dbReference type="Pfam" id="PF00085">
    <property type="entry name" value="Thioredoxin"/>
    <property type="match status" value="1"/>
</dbReference>
<dbReference type="SUPFAM" id="SSF52833">
    <property type="entry name" value="Thioredoxin-like"/>
    <property type="match status" value="1"/>
</dbReference>
<comment type="caution">
    <text evidence="2">The sequence shown here is derived from an EMBL/GenBank/DDBJ whole genome shotgun (WGS) entry which is preliminary data.</text>
</comment>
<evidence type="ECO:0000259" key="1">
    <source>
        <dbReference type="Pfam" id="PF00085"/>
    </source>
</evidence>
<protein>
    <submittedName>
        <fullName evidence="2">Thiol reductase thioredoxin</fullName>
    </submittedName>
</protein>
<dbReference type="PROSITE" id="PS51354">
    <property type="entry name" value="GLUTAREDOXIN_2"/>
    <property type="match status" value="1"/>
</dbReference>
<feature type="domain" description="Thioredoxin" evidence="1">
    <location>
        <begin position="42"/>
        <end position="120"/>
    </location>
</feature>
<evidence type="ECO:0000313" key="3">
    <source>
        <dbReference type="Proteomes" id="UP000287857"/>
    </source>
</evidence>
<dbReference type="AlphaFoldDB" id="A0A430A2H9"/>
<dbReference type="Proteomes" id="UP000287857">
    <property type="component" value="Unassembled WGS sequence"/>
</dbReference>
<evidence type="ECO:0000313" key="2">
    <source>
        <dbReference type="EMBL" id="RSU00669.1"/>
    </source>
</evidence>
<reference evidence="2 3" key="1">
    <citation type="submission" date="2017-05" db="EMBL/GenBank/DDBJ databases">
        <title>Vagococcus spp. assemblies.</title>
        <authorList>
            <person name="Gulvik C.A."/>
        </authorList>
    </citation>
    <scope>NUCLEOTIDE SEQUENCE [LARGE SCALE GENOMIC DNA]</scope>
    <source>
        <strain evidence="2 3">SS1995</strain>
    </source>
</reference>
<dbReference type="EMBL" id="NGJS01000001">
    <property type="protein sequence ID" value="RSU00669.1"/>
    <property type="molecule type" value="Genomic_DNA"/>
</dbReference>
<dbReference type="Gene3D" id="3.40.30.10">
    <property type="entry name" value="Glutaredoxin"/>
    <property type="match status" value="1"/>
</dbReference>
<dbReference type="RefSeq" id="WP_002350166.1">
    <property type="nucleotide sequence ID" value="NZ_NGJS01000001.1"/>
</dbReference>
<keyword evidence="3" id="KW-1185">Reference proteome</keyword>
<sequence length="125" mass="14711">MRKGYKPKWIVFLLLISVLLLTTVGSITQMNAFEKNTTTIKLTQKEEKIIVFYRDDCPDCQSIFPLLYYHNLVKNDLVFVNMNQPANRHYIQTYNLKSVPTIVKKDRHYSGTNKKKIHQMIGNIF</sequence>
<name>A0A430A2H9_9ENTE</name>
<proteinExistence type="predicted"/>
<dbReference type="InterPro" id="IPR036249">
    <property type="entry name" value="Thioredoxin-like_sf"/>
</dbReference>
<gene>
    <name evidence="2" type="ORF">CBF37_01255</name>
</gene>
<accession>A0A430A2H9</accession>
<dbReference type="InterPro" id="IPR013766">
    <property type="entry name" value="Thioredoxin_domain"/>
</dbReference>